<dbReference type="GO" id="GO:0008990">
    <property type="term" value="F:rRNA (guanine-N2-)-methyltransferase activity"/>
    <property type="evidence" value="ECO:0007669"/>
    <property type="project" value="InterPro"/>
</dbReference>
<keyword evidence="2" id="KW-1185">Reference proteome</keyword>
<dbReference type="Gene3D" id="3.40.50.150">
    <property type="entry name" value="Vaccinia Virus protein VP39"/>
    <property type="match status" value="1"/>
</dbReference>
<dbReference type="InterPro" id="IPR029063">
    <property type="entry name" value="SAM-dependent_MTases_sf"/>
</dbReference>
<dbReference type="CDD" id="cd02440">
    <property type="entry name" value="AdoMet_MTases"/>
    <property type="match status" value="1"/>
</dbReference>
<dbReference type="InterPro" id="IPR007536">
    <property type="entry name" value="16SrRNA_methylTrfase_J"/>
</dbReference>
<evidence type="ECO:0000313" key="1">
    <source>
        <dbReference type="EMBL" id="ANS74659.1"/>
    </source>
</evidence>
<dbReference type="KEGG" id="pyg:AWM70_08720"/>
<dbReference type="PANTHER" id="PTHR36112:SF1">
    <property type="entry name" value="RIBOSOMAL RNA SMALL SUBUNIT METHYLTRANSFERASE J"/>
    <property type="match status" value="1"/>
</dbReference>
<dbReference type="Proteomes" id="UP000092573">
    <property type="component" value="Chromosome"/>
</dbReference>
<reference evidence="1 2" key="1">
    <citation type="submission" date="2016-01" db="EMBL/GenBank/DDBJ databases">
        <title>Complete Genome Sequence of Paenibacillus yonginensis DCY84, a novel Plant Growth-Promoting Bacteria with Elicitation of Induced Systemic Resistance.</title>
        <authorList>
            <person name="Kim Y.J."/>
            <person name="Yang D.C."/>
            <person name="Sukweenadhi J."/>
        </authorList>
    </citation>
    <scope>NUCLEOTIDE SEQUENCE [LARGE SCALE GENOMIC DNA]</scope>
    <source>
        <strain evidence="1 2">DCY84</strain>
    </source>
</reference>
<organism evidence="1 2">
    <name type="scientific">Paenibacillus yonginensis</name>
    <dbReference type="NCBI Taxonomy" id="1462996"/>
    <lineage>
        <taxon>Bacteria</taxon>
        <taxon>Bacillati</taxon>
        <taxon>Bacillota</taxon>
        <taxon>Bacilli</taxon>
        <taxon>Bacillales</taxon>
        <taxon>Paenibacillaceae</taxon>
        <taxon>Paenibacillus</taxon>
    </lineage>
</organism>
<dbReference type="RefSeq" id="WP_068695542.1">
    <property type="nucleotide sequence ID" value="NZ_CP014167.1"/>
</dbReference>
<proteinExistence type="predicted"/>
<sequence>MIITTGEHESPKTVSRAMELAESEPGALYVRRAGRSLEELRTRYGDKDILVILENGVRLAGEAERPMDFHPSMSYVRAKRVLKGDKDLMLEAARVAPGDVVVDCTAGLGADAMMFAVGTGEQGKVIALESSFPLYMLLKEGLRTYRAKVEAFNEALKRIEARHTDHLEGLRAMPDKSADIVYFDPMFRDPTLESSSISPLRAYANGEPLSLAAIAEARRVARKTVVLKEKRDSGEFERLGFATPERNRTKITYGVMHLDR</sequence>
<dbReference type="Pfam" id="PF04445">
    <property type="entry name" value="SAM_MT"/>
    <property type="match status" value="1"/>
</dbReference>
<keyword evidence="1" id="KW-0808">Transferase</keyword>
<dbReference type="OrthoDB" id="1653798at2"/>
<dbReference type="SUPFAM" id="SSF53335">
    <property type="entry name" value="S-adenosyl-L-methionine-dependent methyltransferases"/>
    <property type="match status" value="1"/>
</dbReference>
<dbReference type="PANTHER" id="PTHR36112">
    <property type="entry name" value="RIBOSOMAL RNA SMALL SUBUNIT METHYLTRANSFERASE J"/>
    <property type="match status" value="1"/>
</dbReference>
<dbReference type="EMBL" id="CP014167">
    <property type="protein sequence ID" value="ANS74659.1"/>
    <property type="molecule type" value="Genomic_DNA"/>
</dbReference>
<dbReference type="STRING" id="1462996.AWM70_08720"/>
<keyword evidence="1" id="KW-0489">Methyltransferase</keyword>
<dbReference type="AlphaFoldDB" id="A0A1B1MZS1"/>
<protein>
    <submittedName>
        <fullName evidence="1">SAM-dependent methyltransferase</fullName>
    </submittedName>
</protein>
<name>A0A1B1MZS1_9BACL</name>
<gene>
    <name evidence="1" type="ORF">AWM70_08720</name>
</gene>
<evidence type="ECO:0000313" key="2">
    <source>
        <dbReference type="Proteomes" id="UP000092573"/>
    </source>
</evidence>
<accession>A0A1B1MZS1</accession>